<gene>
    <name evidence="6" type="ORF">DWY69_10030</name>
</gene>
<dbReference type="PANTHER" id="PTHR46017">
    <property type="entry name" value="ALPHA-MANNOSIDASE 2C1"/>
    <property type="match status" value="1"/>
</dbReference>
<dbReference type="Gene3D" id="2.70.98.30">
    <property type="entry name" value="Golgi alpha-mannosidase II, domain 4"/>
    <property type="match status" value="1"/>
</dbReference>
<accession>A0A3E3IYP5</accession>
<dbReference type="GO" id="GO:0006013">
    <property type="term" value="P:mannose metabolic process"/>
    <property type="evidence" value="ECO:0007669"/>
    <property type="project" value="InterPro"/>
</dbReference>
<dbReference type="EMBL" id="QVLU01000007">
    <property type="protein sequence ID" value="RGE72226.1"/>
    <property type="molecule type" value="Genomic_DNA"/>
</dbReference>
<dbReference type="PANTHER" id="PTHR46017:SF1">
    <property type="entry name" value="ALPHA-MANNOSIDASE 2C1"/>
    <property type="match status" value="1"/>
</dbReference>
<evidence type="ECO:0000256" key="4">
    <source>
        <dbReference type="ARBA" id="ARBA00023295"/>
    </source>
</evidence>
<dbReference type="SUPFAM" id="SSF74650">
    <property type="entry name" value="Galactose mutarotase-like"/>
    <property type="match status" value="1"/>
</dbReference>
<proteinExistence type="inferred from homology"/>
<reference evidence="6" key="1">
    <citation type="submission" date="2018-08" db="EMBL/GenBank/DDBJ databases">
        <title>A genome reference for cultivated species of the human gut microbiota.</title>
        <authorList>
            <person name="Zou Y."/>
            <person name="Xue W."/>
            <person name="Luo G."/>
        </authorList>
    </citation>
    <scope>NUCLEOTIDE SEQUENCE [LARGE SCALE GENOMIC DNA]</scope>
    <source>
        <strain evidence="6">AF26-4BH</strain>
    </source>
</reference>
<evidence type="ECO:0000256" key="2">
    <source>
        <dbReference type="ARBA" id="ARBA00022723"/>
    </source>
</evidence>
<dbReference type="InterPro" id="IPR037094">
    <property type="entry name" value="Glyco_hydro_38_cen_sf"/>
</dbReference>
<evidence type="ECO:0000259" key="5">
    <source>
        <dbReference type="SMART" id="SM00872"/>
    </source>
</evidence>
<dbReference type="SMART" id="SM00872">
    <property type="entry name" value="Alpha-mann_mid"/>
    <property type="match status" value="1"/>
</dbReference>
<dbReference type="InterPro" id="IPR028995">
    <property type="entry name" value="Glyco_hydro_57/38_cen_sf"/>
</dbReference>
<keyword evidence="3" id="KW-0378">Hydrolase</keyword>
<name>A0A3E3IYP5_9FIRM</name>
<evidence type="ECO:0000256" key="3">
    <source>
        <dbReference type="ARBA" id="ARBA00022801"/>
    </source>
</evidence>
<sequence length="817" mass="92874">MEKEKTLYMIGNAHLDPVWLWQWQEGYQEVKATFRSALDRMKEYDDFFFTSSSAAYYEWVEENEPAMFEEIRERVKEGRWVIVGGWWIQPDCNAPGGESYVRQGLYGQRYFQEKLGVTAQTGYNVDSFGHNGMLPQILKKSGMDNYVFMRPGRHEKGLEGETFTWTSNDGSAVTAFRIPFEYCTWPRELKEHIERCAGEIKDPRGSIMCFYGVGNHGGGPTKQNIESIHELNRAEDMPRLILSTPDDYFQAVKQSGRTLPVVSGELFHHSSGCYSAHSEVKRLNRLAENRLIMAEKLSVAGKHWAGGKYPLEKYTESWKKVLFNQFHDIMAGTSIEPAYEDARESYGAALDTAARGLNAAVQSISWHIDIPMEEDMKPIVVFNPNAFSGKFEVEMESPCLKENQVLVDEEGTQIPLQTVQSLASSNGRTRLVFIAELPALGYRTYRLVIREAARTFPDVECSGNTAENRWFKIAFDEKIGYISSLYKKNDGTEYFSGPAAVPVVIEDKSDTWSHGVRIFDKVKGRFEGVSVKRVECGPVKCVIRVTSTYGSSRIFQDFSIYRELDYIRVKTTVNWHEKMSMLKLRFPMQLNYLRASWEIPYGVAQREPNGEEYPMQNFLDTEGANPGLETAINGLSFLNDGKSSGSIAGKEVSLTVLRSPIYANHEPYQPDENLEYVYVDQGVQTFTYGLYPHDGSWEDACTVRRSRELNEKPIALFETYHKGELPQSASFLSVSADNVLVTVMKEAEDGSGDLILRLVETAGRACETQVAVHGLHREFSLAFTPFEIKTVRIPVHSQLEILENDLLEREEAHRQED</sequence>
<dbReference type="InterPro" id="IPR011682">
    <property type="entry name" value="Glyco_hydro_38_C"/>
</dbReference>
<dbReference type="OrthoDB" id="9772207at2"/>
<dbReference type="SUPFAM" id="SSF88713">
    <property type="entry name" value="Glycoside hydrolase/deacetylase"/>
    <property type="match status" value="1"/>
</dbReference>
<dbReference type="GO" id="GO:0009313">
    <property type="term" value="P:oligosaccharide catabolic process"/>
    <property type="evidence" value="ECO:0007669"/>
    <property type="project" value="TreeGrafter"/>
</dbReference>
<dbReference type="Proteomes" id="UP000261166">
    <property type="component" value="Unassembled WGS sequence"/>
</dbReference>
<dbReference type="GO" id="GO:0046872">
    <property type="term" value="F:metal ion binding"/>
    <property type="evidence" value="ECO:0007669"/>
    <property type="project" value="UniProtKB-KW"/>
</dbReference>
<dbReference type="AlphaFoldDB" id="A0A3E3IYP5"/>
<feature type="domain" description="Glycoside hydrolase family 38 central" evidence="5">
    <location>
        <begin position="268"/>
        <end position="346"/>
    </location>
</feature>
<dbReference type="InterPro" id="IPR027291">
    <property type="entry name" value="Glyco_hydro_38_N_sf"/>
</dbReference>
<dbReference type="InterPro" id="IPR015341">
    <property type="entry name" value="Glyco_hydro_38_cen"/>
</dbReference>
<dbReference type="RefSeq" id="WP_025488585.1">
    <property type="nucleotide sequence ID" value="NZ_CALBAU010000351.1"/>
</dbReference>
<dbReference type="SUPFAM" id="SSF88688">
    <property type="entry name" value="Families 57/38 glycoside transferase middle domain"/>
    <property type="match status" value="1"/>
</dbReference>
<comment type="similarity">
    <text evidence="1">Belongs to the glycosyl hydrolase 38 family.</text>
</comment>
<keyword evidence="2" id="KW-0479">Metal-binding</keyword>
<comment type="caution">
    <text evidence="6">The sequence shown here is derived from an EMBL/GenBank/DDBJ whole genome shotgun (WGS) entry which is preliminary data.</text>
</comment>
<dbReference type="InterPro" id="IPR000602">
    <property type="entry name" value="Glyco_hydro_38_N"/>
</dbReference>
<evidence type="ECO:0000256" key="1">
    <source>
        <dbReference type="ARBA" id="ARBA00009792"/>
    </source>
</evidence>
<dbReference type="Pfam" id="PF09261">
    <property type="entry name" value="Alpha-mann_mid"/>
    <property type="match status" value="1"/>
</dbReference>
<dbReference type="InterPro" id="IPR011330">
    <property type="entry name" value="Glyco_hydro/deAcase_b/a-brl"/>
</dbReference>
<dbReference type="CDD" id="cd10789">
    <property type="entry name" value="GH38N_AMII_ER_cytosolic"/>
    <property type="match status" value="1"/>
</dbReference>
<dbReference type="GO" id="GO:0030246">
    <property type="term" value="F:carbohydrate binding"/>
    <property type="evidence" value="ECO:0007669"/>
    <property type="project" value="InterPro"/>
</dbReference>
<dbReference type="InterPro" id="IPR011013">
    <property type="entry name" value="Gal_mutarotase_sf_dom"/>
</dbReference>
<keyword evidence="4" id="KW-0326">Glycosidase</keyword>
<evidence type="ECO:0000313" key="6">
    <source>
        <dbReference type="EMBL" id="RGE72226.1"/>
    </source>
</evidence>
<dbReference type="Pfam" id="PF07748">
    <property type="entry name" value="Glyco_hydro_38C"/>
    <property type="match status" value="1"/>
</dbReference>
<protein>
    <submittedName>
        <fullName evidence="6">Alpha-mannosidase</fullName>
    </submittedName>
</protein>
<dbReference type="Gene3D" id="1.20.1270.50">
    <property type="entry name" value="Glycoside hydrolase family 38, central domain"/>
    <property type="match status" value="1"/>
</dbReference>
<organism evidence="6">
    <name type="scientific">Eisenbergiella massiliensis</name>
    <dbReference type="NCBI Taxonomy" id="1720294"/>
    <lineage>
        <taxon>Bacteria</taxon>
        <taxon>Bacillati</taxon>
        <taxon>Bacillota</taxon>
        <taxon>Clostridia</taxon>
        <taxon>Lachnospirales</taxon>
        <taxon>Lachnospiraceae</taxon>
        <taxon>Eisenbergiella</taxon>
    </lineage>
</organism>
<dbReference type="Pfam" id="PF01074">
    <property type="entry name" value="Glyco_hydro_38N"/>
    <property type="match status" value="1"/>
</dbReference>
<dbReference type="GO" id="GO:0004559">
    <property type="term" value="F:alpha-mannosidase activity"/>
    <property type="evidence" value="ECO:0007669"/>
    <property type="project" value="InterPro"/>
</dbReference>
<dbReference type="Gene3D" id="3.20.110.10">
    <property type="entry name" value="Glycoside hydrolase 38, N terminal domain"/>
    <property type="match status" value="1"/>
</dbReference>